<evidence type="ECO:0000259" key="3">
    <source>
        <dbReference type="Pfam" id="PF02470"/>
    </source>
</evidence>
<keyword evidence="2" id="KW-0472">Membrane</keyword>
<protein>
    <submittedName>
        <fullName evidence="4">MlaD family protein</fullName>
    </submittedName>
</protein>
<dbReference type="InterPro" id="IPR003399">
    <property type="entry name" value="Mce/MlaD"/>
</dbReference>
<dbReference type="RefSeq" id="WP_310798896.1">
    <property type="nucleotide sequence ID" value="NZ_CP123872.1"/>
</dbReference>
<name>A0AA52ECS3_9PROT</name>
<evidence type="ECO:0000313" key="5">
    <source>
        <dbReference type="Proteomes" id="UP001268683"/>
    </source>
</evidence>
<dbReference type="PANTHER" id="PTHR36698">
    <property type="entry name" value="BLL5892 PROTEIN"/>
    <property type="match status" value="1"/>
</dbReference>
<dbReference type="EMBL" id="CP123872">
    <property type="protein sequence ID" value="WND03047.1"/>
    <property type="molecule type" value="Genomic_DNA"/>
</dbReference>
<evidence type="ECO:0000256" key="2">
    <source>
        <dbReference type="SAM" id="Phobius"/>
    </source>
</evidence>
<keyword evidence="2" id="KW-1133">Transmembrane helix</keyword>
<reference evidence="4" key="1">
    <citation type="submission" date="2023-04" db="EMBL/GenBank/DDBJ databases">
        <title>Complete genome sequence of Temperatibacter marinus.</title>
        <authorList>
            <person name="Rong J.-C."/>
            <person name="Yi M.-L."/>
            <person name="Zhao Q."/>
        </authorList>
    </citation>
    <scope>NUCLEOTIDE SEQUENCE</scope>
    <source>
        <strain evidence="4">NBRC 110045</strain>
    </source>
</reference>
<feature type="domain" description="Mce/MlaD" evidence="3">
    <location>
        <begin position="40"/>
        <end position="114"/>
    </location>
</feature>
<gene>
    <name evidence="4" type="ORF">QGN29_01545</name>
</gene>
<evidence type="ECO:0000256" key="1">
    <source>
        <dbReference type="SAM" id="MobiDB-lite"/>
    </source>
</evidence>
<proteinExistence type="predicted"/>
<dbReference type="Pfam" id="PF02470">
    <property type="entry name" value="MlaD"/>
    <property type="match status" value="1"/>
</dbReference>
<accession>A0AA52ECS3</accession>
<feature type="transmembrane region" description="Helical" evidence="2">
    <location>
        <begin position="7"/>
        <end position="29"/>
    </location>
</feature>
<keyword evidence="5" id="KW-1185">Reference proteome</keyword>
<evidence type="ECO:0000313" key="4">
    <source>
        <dbReference type="EMBL" id="WND03047.1"/>
    </source>
</evidence>
<sequence>METRASHLLVGSFVLVFLAGLVAFAIWMAKVDPDAEYSDYDIYFTGSVSGLVNRGTVYYLGIPVGDVRRITLAPNPQEVRVHVRIRKEVQVNSQSRARLEFQGLTGVAYIEIMGGDASAPPLLIQEGQDFPVIQAESSNFQAIFDKAPNLVDEAIKAVGALQLLLNEENRSEVSGILKNTNRLTGNLAQGTEDLDLMVAEAKSLMQNVTVTLSKVNALADSGNELLAQDAKRLINQATEALVNINSMAKRMDQLVAANEGTVTTFVSGTLPEISRMIMDLRSTARALSRLTRKIEANPARVVFPPEPQKYNPNTGKVEKEK</sequence>
<organism evidence="4 5">
    <name type="scientific">Temperatibacter marinus</name>
    <dbReference type="NCBI Taxonomy" id="1456591"/>
    <lineage>
        <taxon>Bacteria</taxon>
        <taxon>Pseudomonadati</taxon>
        <taxon>Pseudomonadota</taxon>
        <taxon>Alphaproteobacteria</taxon>
        <taxon>Kordiimonadales</taxon>
        <taxon>Temperatibacteraceae</taxon>
        <taxon>Temperatibacter</taxon>
    </lineage>
</organism>
<dbReference type="AlphaFoldDB" id="A0AA52ECS3"/>
<feature type="region of interest" description="Disordered" evidence="1">
    <location>
        <begin position="302"/>
        <end position="321"/>
    </location>
</feature>
<dbReference type="KEGG" id="tmk:QGN29_01545"/>
<keyword evidence="2" id="KW-0812">Transmembrane</keyword>
<dbReference type="PANTHER" id="PTHR36698:SF2">
    <property type="entry name" value="MCE_MLAD DOMAIN-CONTAINING PROTEIN"/>
    <property type="match status" value="1"/>
</dbReference>
<dbReference type="Proteomes" id="UP001268683">
    <property type="component" value="Chromosome"/>
</dbReference>